<dbReference type="AlphaFoldDB" id="A0AAE0S9I5"/>
<dbReference type="EMBL" id="JAEAOA010002357">
    <property type="protein sequence ID" value="KAK3587754.1"/>
    <property type="molecule type" value="Genomic_DNA"/>
</dbReference>
<gene>
    <name evidence="2" type="ORF">CHS0354_042713</name>
</gene>
<feature type="region of interest" description="Disordered" evidence="1">
    <location>
        <begin position="24"/>
        <end position="43"/>
    </location>
</feature>
<dbReference type="Proteomes" id="UP001195483">
    <property type="component" value="Unassembled WGS sequence"/>
</dbReference>
<name>A0AAE0S9I5_9BIVA</name>
<proteinExistence type="predicted"/>
<evidence type="ECO:0000313" key="2">
    <source>
        <dbReference type="EMBL" id="KAK3587754.1"/>
    </source>
</evidence>
<reference evidence="2" key="2">
    <citation type="journal article" date="2021" name="Genome Biol. Evol.">
        <title>Developing a high-quality reference genome for a parasitic bivalve with doubly uniparental inheritance (Bivalvia: Unionida).</title>
        <authorList>
            <person name="Smith C.H."/>
        </authorList>
    </citation>
    <scope>NUCLEOTIDE SEQUENCE</scope>
    <source>
        <strain evidence="2">CHS0354</strain>
        <tissue evidence="2">Mantle</tissue>
    </source>
</reference>
<sequence>MKRENDRLGINSDNDEKGLAVKVSNMHHIRPKQSSVMSSGRPAAMYQTPMELNGTENYLSGVPMEDTDRTDINTTELSVL</sequence>
<reference evidence="2" key="3">
    <citation type="submission" date="2023-05" db="EMBL/GenBank/DDBJ databases">
        <authorList>
            <person name="Smith C.H."/>
        </authorList>
    </citation>
    <scope>NUCLEOTIDE SEQUENCE</scope>
    <source>
        <strain evidence="2">CHS0354</strain>
        <tissue evidence="2">Mantle</tissue>
    </source>
</reference>
<protein>
    <submittedName>
        <fullName evidence="2">Uncharacterized protein</fullName>
    </submittedName>
</protein>
<reference evidence="2" key="1">
    <citation type="journal article" date="2021" name="Genome Biol. Evol.">
        <title>A High-Quality Reference Genome for a Parasitic Bivalve with Doubly Uniparental Inheritance (Bivalvia: Unionida).</title>
        <authorList>
            <person name="Smith C.H."/>
        </authorList>
    </citation>
    <scope>NUCLEOTIDE SEQUENCE</scope>
    <source>
        <strain evidence="2">CHS0354</strain>
    </source>
</reference>
<evidence type="ECO:0000313" key="3">
    <source>
        <dbReference type="Proteomes" id="UP001195483"/>
    </source>
</evidence>
<comment type="caution">
    <text evidence="2">The sequence shown here is derived from an EMBL/GenBank/DDBJ whole genome shotgun (WGS) entry which is preliminary data.</text>
</comment>
<evidence type="ECO:0000256" key="1">
    <source>
        <dbReference type="SAM" id="MobiDB-lite"/>
    </source>
</evidence>
<keyword evidence="3" id="KW-1185">Reference proteome</keyword>
<feature type="region of interest" description="Disordered" evidence="1">
    <location>
        <begin position="61"/>
        <end position="80"/>
    </location>
</feature>
<organism evidence="2 3">
    <name type="scientific">Potamilus streckersoni</name>
    <dbReference type="NCBI Taxonomy" id="2493646"/>
    <lineage>
        <taxon>Eukaryota</taxon>
        <taxon>Metazoa</taxon>
        <taxon>Spiralia</taxon>
        <taxon>Lophotrochozoa</taxon>
        <taxon>Mollusca</taxon>
        <taxon>Bivalvia</taxon>
        <taxon>Autobranchia</taxon>
        <taxon>Heteroconchia</taxon>
        <taxon>Palaeoheterodonta</taxon>
        <taxon>Unionida</taxon>
        <taxon>Unionoidea</taxon>
        <taxon>Unionidae</taxon>
        <taxon>Ambleminae</taxon>
        <taxon>Lampsilini</taxon>
        <taxon>Potamilus</taxon>
    </lineage>
</organism>
<accession>A0AAE0S9I5</accession>